<dbReference type="InterPro" id="IPR009643">
    <property type="entry name" value="HS1-bd"/>
</dbReference>
<accession>A0A183BQE4</accession>
<evidence type="ECO:0000256" key="1">
    <source>
        <dbReference type="ARBA" id="ARBA00006349"/>
    </source>
</evidence>
<dbReference type="GO" id="GO:0005634">
    <property type="term" value="C:nucleus"/>
    <property type="evidence" value="ECO:0007669"/>
    <property type="project" value="TreeGrafter"/>
</dbReference>
<proteinExistence type="inferred from homology"/>
<dbReference type="Gene3D" id="1.20.5.430">
    <property type="match status" value="1"/>
</dbReference>
<dbReference type="AlphaFoldDB" id="A0A183BQE4"/>
<dbReference type="Proteomes" id="UP000050741">
    <property type="component" value="Unassembled WGS sequence"/>
</dbReference>
<dbReference type="WBParaSite" id="GPLIN_000283000">
    <property type="protein sequence ID" value="GPLIN_000283000"/>
    <property type="gene ID" value="GPLIN_000283000"/>
</dbReference>
<reference evidence="3" key="2">
    <citation type="submission" date="2014-05" db="EMBL/GenBank/DDBJ databases">
        <title>The genome and life-stage specific transcriptomes of Globodera pallida elucidate key aspects of plant parasitism by a cyst nematode.</title>
        <authorList>
            <person name="Cotton J.A."/>
            <person name="Lilley C.J."/>
            <person name="Jones L.M."/>
            <person name="Kikuchi T."/>
            <person name="Reid A.J."/>
            <person name="Thorpe P."/>
            <person name="Tsai I.J."/>
            <person name="Beasley H."/>
            <person name="Blok V."/>
            <person name="Cock P.J.A."/>
            <person name="Van den Akker S.E."/>
            <person name="Holroyd N."/>
            <person name="Hunt M."/>
            <person name="Mantelin S."/>
            <person name="Naghra H."/>
            <person name="Pain A."/>
            <person name="Palomares-Rius J.E."/>
            <person name="Zarowiecki M."/>
            <person name="Berriman M."/>
            <person name="Jones J.T."/>
            <person name="Urwin P.E."/>
        </authorList>
    </citation>
    <scope>NUCLEOTIDE SEQUENCE [LARGE SCALE GENOMIC DNA]</scope>
    <source>
        <strain evidence="3">Lindley</strain>
    </source>
</reference>
<evidence type="ECO:0000313" key="4">
    <source>
        <dbReference type="WBParaSite" id="GPLIN_000283000"/>
    </source>
</evidence>
<dbReference type="PANTHER" id="PTHR19424">
    <property type="entry name" value="HEAT SHOCK FACTOR BINDING PROTEIN 1"/>
    <property type="match status" value="1"/>
</dbReference>
<feature type="compositionally biased region" description="Basic and acidic residues" evidence="2">
    <location>
        <begin position="1"/>
        <end position="21"/>
    </location>
</feature>
<protein>
    <submittedName>
        <fullName evidence="4">Heat shock factor-binding protein 1</fullName>
    </submittedName>
</protein>
<dbReference type="GO" id="GO:0070370">
    <property type="term" value="P:cellular heat acclimation"/>
    <property type="evidence" value="ECO:0007669"/>
    <property type="project" value="TreeGrafter"/>
</dbReference>
<name>A0A183BQE4_GLOPA</name>
<dbReference type="Pfam" id="PF06825">
    <property type="entry name" value="HSBP1"/>
    <property type="match status" value="1"/>
</dbReference>
<dbReference type="GO" id="GO:0003714">
    <property type="term" value="F:transcription corepressor activity"/>
    <property type="evidence" value="ECO:0007669"/>
    <property type="project" value="InterPro"/>
</dbReference>
<feature type="region of interest" description="Disordered" evidence="2">
    <location>
        <begin position="1"/>
        <end position="29"/>
    </location>
</feature>
<dbReference type="PANTHER" id="PTHR19424:SF0">
    <property type="entry name" value="HEAT SHOCK FACTOR BINDING PROTEIN 1"/>
    <property type="match status" value="1"/>
</dbReference>
<reference evidence="3" key="1">
    <citation type="submission" date="2013-12" db="EMBL/GenBank/DDBJ databases">
        <authorList>
            <person name="Aslett M."/>
        </authorList>
    </citation>
    <scope>NUCLEOTIDE SEQUENCE [LARGE SCALE GENOMIC DNA]</scope>
    <source>
        <strain evidence="3">Lindley</strain>
    </source>
</reference>
<comment type="similarity">
    <text evidence="1">Belongs to the HSBP1 family.</text>
</comment>
<dbReference type="FunFam" id="1.20.5.430:FF:000003">
    <property type="entry name" value="Heat shock factor binding protein"/>
    <property type="match status" value="1"/>
</dbReference>
<evidence type="ECO:0000313" key="3">
    <source>
        <dbReference type="Proteomes" id="UP000050741"/>
    </source>
</evidence>
<evidence type="ECO:0000256" key="2">
    <source>
        <dbReference type="SAM" id="MobiDB-lite"/>
    </source>
</evidence>
<dbReference type="GO" id="GO:0005829">
    <property type="term" value="C:cytosol"/>
    <property type="evidence" value="ECO:0007669"/>
    <property type="project" value="TreeGrafter"/>
</dbReference>
<organism evidence="3 4">
    <name type="scientific">Globodera pallida</name>
    <name type="common">Potato cyst nematode worm</name>
    <name type="synonym">Heterodera pallida</name>
    <dbReference type="NCBI Taxonomy" id="36090"/>
    <lineage>
        <taxon>Eukaryota</taxon>
        <taxon>Metazoa</taxon>
        <taxon>Ecdysozoa</taxon>
        <taxon>Nematoda</taxon>
        <taxon>Chromadorea</taxon>
        <taxon>Rhabditida</taxon>
        <taxon>Tylenchina</taxon>
        <taxon>Tylenchomorpha</taxon>
        <taxon>Tylenchoidea</taxon>
        <taxon>Heteroderidae</taxon>
        <taxon>Heteroderinae</taxon>
        <taxon>Globodera</taxon>
    </lineage>
</organism>
<sequence>MSEEKNEQAVFLDAHEPKKDGAAMQPDFDNMTNMIEGVLRETRDRFQAMSDQIIYRIDEMTKRVDSLEKSITELMAESDDGVQQQKKQQQ</sequence>
<keyword evidence="3" id="KW-1185">Reference proteome</keyword>
<reference evidence="4" key="3">
    <citation type="submission" date="2016-06" db="UniProtKB">
        <authorList>
            <consortium name="WormBaseParasite"/>
        </authorList>
    </citation>
    <scope>IDENTIFICATION</scope>
</reference>